<dbReference type="eggNOG" id="ENOG502SXAZ">
    <property type="taxonomic scope" value="Eukaryota"/>
</dbReference>
<evidence type="ECO:0000256" key="7">
    <source>
        <dbReference type="ARBA" id="ARBA00023157"/>
    </source>
</evidence>
<evidence type="ECO:0000313" key="13">
    <source>
        <dbReference type="Proteomes" id="UP000189705"/>
    </source>
</evidence>
<dbReference type="GO" id="GO:0031295">
    <property type="term" value="P:T cell costimulation"/>
    <property type="evidence" value="ECO:0007669"/>
    <property type="project" value="TreeGrafter"/>
</dbReference>
<name>A0A1U7SMB1_ALLSI</name>
<dbReference type="PANTHER" id="PTHR25466">
    <property type="entry name" value="T-LYMPHOCYTE ACTIVATION ANTIGEN"/>
    <property type="match status" value="1"/>
</dbReference>
<dbReference type="SMART" id="SM00409">
    <property type="entry name" value="IG"/>
    <property type="match status" value="1"/>
</dbReference>
<protein>
    <submittedName>
        <fullName evidence="14">V-set domain-containing T-cell activation inhibitor 1-like</fullName>
    </submittedName>
</protein>
<dbReference type="Proteomes" id="UP000189705">
    <property type="component" value="Unplaced"/>
</dbReference>
<dbReference type="GO" id="GO:0009897">
    <property type="term" value="C:external side of plasma membrane"/>
    <property type="evidence" value="ECO:0007669"/>
    <property type="project" value="TreeGrafter"/>
</dbReference>
<gene>
    <name evidence="14" type="primary">LOC102368334</name>
</gene>
<feature type="signal peptide" evidence="11">
    <location>
        <begin position="1"/>
        <end position="17"/>
    </location>
</feature>
<comment type="subcellular location">
    <subcellularLocation>
        <location evidence="1">Cell membrane</location>
        <topology evidence="1">Single-pass type I membrane protein</topology>
    </subcellularLocation>
</comment>
<feature type="domain" description="Ig-like" evidence="12">
    <location>
        <begin position="17"/>
        <end position="124"/>
    </location>
</feature>
<dbReference type="GO" id="GO:0042102">
    <property type="term" value="P:positive regulation of T cell proliferation"/>
    <property type="evidence" value="ECO:0007669"/>
    <property type="project" value="TreeGrafter"/>
</dbReference>
<dbReference type="GeneID" id="102368334"/>
<sequence length="174" mass="18931">MTLILLTLLCLLGASSGKLAVEMDPSPITAKAGDDVALKCVFKVVSPPVDLSQLVVQWFYHGGPLVEFDEEVTSTRPDATLSLEGLRSGNASLLLSKVSSRDTGNYRCYITYAPDIRIKQVALEVEDPTQIPSKPKGACPPTVDAQLLQKMDHIIRALEQIVGKLDHPVPPNRR</sequence>
<dbReference type="GO" id="GO:0071222">
    <property type="term" value="P:cellular response to lipopolysaccharide"/>
    <property type="evidence" value="ECO:0007669"/>
    <property type="project" value="TreeGrafter"/>
</dbReference>
<feature type="chain" id="PRO_5010578415" evidence="11">
    <location>
        <begin position="18"/>
        <end position="174"/>
    </location>
</feature>
<keyword evidence="9" id="KW-0325">Glycoprotein</keyword>
<evidence type="ECO:0000259" key="12">
    <source>
        <dbReference type="PROSITE" id="PS50835"/>
    </source>
</evidence>
<evidence type="ECO:0000256" key="9">
    <source>
        <dbReference type="ARBA" id="ARBA00023180"/>
    </source>
</evidence>
<dbReference type="PANTHER" id="PTHR25466:SF9">
    <property type="entry name" value="FIBRONECTIN TYPE-III DOMAIN-CONTAINING PROTEIN"/>
    <property type="match status" value="1"/>
</dbReference>
<dbReference type="GO" id="GO:0006955">
    <property type="term" value="P:immune response"/>
    <property type="evidence" value="ECO:0007669"/>
    <property type="project" value="TreeGrafter"/>
</dbReference>
<dbReference type="AlphaFoldDB" id="A0A1U7SMB1"/>
<keyword evidence="8" id="KW-0675">Receptor</keyword>
<evidence type="ECO:0000256" key="6">
    <source>
        <dbReference type="ARBA" id="ARBA00023136"/>
    </source>
</evidence>
<evidence type="ECO:0000256" key="4">
    <source>
        <dbReference type="ARBA" id="ARBA00022729"/>
    </source>
</evidence>
<dbReference type="RefSeq" id="XP_006038390.1">
    <property type="nucleotide sequence ID" value="XM_006038328.2"/>
</dbReference>
<dbReference type="OrthoDB" id="10043043at2759"/>
<evidence type="ECO:0000256" key="11">
    <source>
        <dbReference type="SAM" id="SignalP"/>
    </source>
</evidence>
<dbReference type="InterPro" id="IPR013783">
    <property type="entry name" value="Ig-like_fold"/>
</dbReference>
<accession>A0A1U7SMB1</accession>
<evidence type="ECO:0000256" key="1">
    <source>
        <dbReference type="ARBA" id="ARBA00004251"/>
    </source>
</evidence>
<dbReference type="Pfam" id="PF07686">
    <property type="entry name" value="V-set"/>
    <property type="match status" value="1"/>
</dbReference>
<evidence type="ECO:0000256" key="10">
    <source>
        <dbReference type="ARBA" id="ARBA00023319"/>
    </source>
</evidence>
<dbReference type="InParanoid" id="A0A1U7SMB1"/>
<keyword evidence="13" id="KW-1185">Reference proteome</keyword>
<dbReference type="GO" id="GO:0007166">
    <property type="term" value="P:cell surface receptor signaling pathway"/>
    <property type="evidence" value="ECO:0007669"/>
    <property type="project" value="TreeGrafter"/>
</dbReference>
<proteinExistence type="predicted"/>
<dbReference type="InterPro" id="IPR036179">
    <property type="entry name" value="Ig-like_dom_sf"/>
</dbReference>
<dbReference type="InterPro" id="IPR007110">
    <property type="entry name" value="Ig-like_dom"/>
</dbReference>
<keyword evidence="4 11" id="KW-0732">Signal</keyword>
<dbReference type="Gene3D" id="2.60.40.10">
    <property type="entry name" value="Immunoglobulins"/>
    <property type="match status" value="1"/>
</dbReference>
<dbReference type="InterPro" id="IPR051713">
    <property type="entry name" value="T-cell_Activation_Regulation"/>
</dbReference>
<organism evidence="13 14">
    <name type="scientific">Alligator sinensis</name>
    <name type="common">Chinese alligator</name>
    <dbReference type="NCBI Taxonomy" id="38654"/>
    <lineage>
        <taxon>Eukaryota</taxon>
        <taxon>Metazoa</taxon>
        <taxon>Chordata</taxon>
        <taxon>Craniata</taxon>
        <taxon>Vertebrata</taxon>
        <taxon>Euteleostomi</taxon>
        <taxon>Archelosauria</taxon>
        <taxon>Archosauria</taxon>
        <taxon>Crocodylia</taxon>
        <taxon>Alligatoridae</taxon>
        <taxon>Alligatorinae</taxon>
        <taxon>Alligator</taxon>
    </lineage>
</organism>
<evidence type="ECO:0000256" key="2">
    <source>
        <dbReference type="ARBA" id="ARBA00022475"/>
    </source>
</evidence>
<dbReference type="KEGG" id="asn:102368334"/>
<dbReference type="InterPro" id="IPR013106">
    <property type="entry name" value="Ig_V-set"/>
</dbReference>
<dbReference type="InterPro" id="IPR003599">
    <property type="entry name" value="Ig_sub"/>
</dbReference>
<keyword evidence="5" id="KW-1133">Transmembrane helix</keyword>
<dbReference type="SUPFAM" id="SSF48726">
    <property type="entry name" value="Immunoglobulin"/>
    <property type="match status" value="1"/>
</dbReference>
<keyword evidence="7" id="KW-1015">Disulfide bond</keyword>
<dbReference type="GO" id="GO:0042130">
    <property type="term" value="P:negative regulation of T cell proliferation"/>
    <property type="evidence" value="ECO:0007669"/>
    <property type="project" value="TreeGrafter"/>
</dbReference>
<evidence type="ECO:0000313" key="14">
    <source>
        <dbReference type="RefSeq" id="XP_006038390.1"/>
    </source>
</evidence>
<keyword evidence="6" id="KW-0472">Membrane</keyword>
<evidence type="ECO:0000256" key="8">
    <source>
        <dbReference type="ARBA" id="ARBA00023170"/>
    </source>
</evidence>
<keyword evidence="2" id="KW-1003">Cell membrane</keyword>
<evidence type="ECO:0000256" key="3">
    <source>
        <dbReference type="ARBA" id="ARBA00022692"/>
    </source>
</evidence>
<reference evidence="14" key="1">
    <citation type="submission" date="2025-08" db="UniProtKB">
        <authorList>
            <consortium name="RefSeq"/>
        </authorList>
    </citation>
    <scope>IDENTIFICATION</scope>
</reference>
<evidence type="ECO:0000256" key="5">
    <source>
        <dbReference type="ARBA" id="ARBA00022989"/>
    </source>
</evidence>
<dbReference type="PROSITE" id="PS50835">
    <property type="entry name" value="IG_LIKE"/>
    <property type="match status" value="1"/>
</dbReference>
<keyword evidence="10" id="KW-0393">Immunoglobulin domain</keyword>
<keyword evidence="3" id="KW-0812">Transmembrane</keyword>